<feature type="domain" description="C2" evidence="2">
    <location>
        <begin position="29"/>
        <end position="156"/>
    </location>
</feature>
<organism evidence="3 4">
    <name type="scientific">Prorocentrum cordatum</name>
    <dbReference type="NCBI Taxonomy" id="2364126"/>
    <lineage>
        <taxon>Eukaryota</taxon>
        <taxon>Sar</taxon>
        <taxon>Alveolata</taxon>
        <taxon>Dinophyceae</taxon>
        <taxon>Prorocentrales</taxon>
        <taxon>Prorocentraceae</taxon>
        <taxon>Prorocentrum</taxon>
    </lineage>
</organism>
<name>A0ABN9RAH0_9DINO</name>
<dbReference type="Gene3D" id="2.60.40.150">
    <property type="entry name" value="C2 domain"/>
    <property type="match status" value="1"/>
</dbReference>
<feature type="chain" id="PRO_5047358442" description="C2 domain-containing protein" evidence="1">
    <location>
        <begin position="19"/>
        <end position="189"/>
    </location>
</feature>
<evidence type="ECO:0000313" key="4">
    <source>
        <dbReference type="Proteomes" id="UP001189429"/>
    </source>
</evidence>
<reference evidence="3" key="1">
    <citation type="submission" date="2023-10" db="EMBL/GenBank/DDBJ databases">
        <authorList>
            <person name="Chen Y."/>
            <person name="Shah S."/>
            <person name="Dougan E. K."/>
            <person name="Thang M."/>
            <person name="Chan C."/>
        </authorList>
    </citation>
    <scope>NUCLEOTIDE SEQUENCE [LARGE SCALE GENOMIC DNA]</scope>
</reference>
<dbReference type="Pfam" id="PF00168">
    <property type="entry name" value="C2"/>
    <property type="match status" value="1"/>
</dbReference>
<dbReference type="SUPFAM" id="SSF49562">
    <property type="entry name" value="C2 domain (Calcium/lipid-binding domain, CaLB)"/>
    <property type="match status" value="1"/>
</dbReference>
<keyword evidence="4" id="KW-1185">Reference proteome</keyword>
<evidence type="ECO:0000259" key="2">
    <source>
        <dbReference type="PROSITE" id="PS50004"/>
    </source>
</evidence>
<protein>
    <recommendedName>
        <fullName evidence="2">C2 domain-containing protein</fullName>
    </recommendedName>
</protein>
<comment type="caution">
    <text evidence="3">The sequence shown here is derived from an EMBL/GenBank/DDBJ whole genome shotgun (WGS) entry which is preliminary data.</text>
</comment>
<accession>A0ABN9RAH0</accession>
<dbReference type="InterPro" id="IPR035892">
    <property type="entry name" value="C2_domain_sf"/>
</dbReference>
<feature type="signal peptide" evidence="1">
    <location>
        <begin position="1"/>
        <end position="18"/>
    </location>
</feature>
<keyword evidence="1" id="KW-0732">Signal</keyword>
<dbReference type="InterPro" id="IPR000008">
    <property type="entry name" value="C2_dom"/>
</dbReference>
<sequence>METASAALLVAVACAALCFKDKLMQLLGLDHQVLVNWKLRDALGCVVGTHFRPIEVNIWKVEDLPPGDFFSANNVYVEMYLGYNEAVRTRVHNNAGNGCLLKETLQLNFDEGDEEETLHVFVRSQRLLGVSDLGRAEVSAKDLRELIRRSGASDRFSWDKGSFSDSTHAVQLIPRGTLYLRASYVRDEA</sequence>
<evidence type="ECO:0000256" key="1">
    <source>
        <dbReference type="SAM" id="SignalP"/>
    </source>
</evidence>
<dbReference type="EMBL" id="CAUYUJ010005670">
    <property type="protein sequence ID" value="CAK0814546.1"/>
    <property type="molecule type" value="Genomic_DNA"/>
</dbReference>
<dbReference type="Proteomes" id="UP001189429">
    <property type="component" value="Unassembled WGS sequence"/>
</dbReference>
<evidence type="ECO:0000313" key="3">
    <source>
        <dbReference type="EMBL" id="CAK0814546.1"/>
    </source>
</evidence>
<gene>
    <name evidence="3" type="ORF">PCOR1329_LOCUS18123</name>
</gene>
<dbReference type="PROSITE" id="PS50004">
    <property type="entry name" value="C2"/>
    <property type="match status" value="1"/>
</dbReference>
<proteinExistence type="predicted"/>